<dbReference type="AlphaFoldDB" id="A0A2T0RWJ6"/>
<reference evidence="4 5" key="1">
    <citation type="submission" date="2018-03" db="EMBL/GenBank/DDBJ databases">
        <title>Genomic Encyclopedia of Archaeal and Bacterial Type Strains, Phase II (KMG-II): from individual species to whole genera.</title>
        <authorList>
            <person name="Goeker M."/>
        </authorList>
    </citation>
    <scope>NUCLEOTIDE SEQUENCE [LARGE SCALE GENOMIC DNA]</scope>
    <source>
        <strain evidence="4 5">DSM 29328</strain>
    </source>
</reference>
<dbReference type="SUPFAM" id="SSF55729">
    <property type="entry name" value="Acyl-CoA N-acyltransferases (Nat)"/>
    <property type="match status" value="1"/>
</dbReference>
<dbReference type="PANTHER" id="PTHR43420">
    <property type="entry name" value="ACETYLTRANSFERASE"/>
    <property type="match status" value="1"/>
</dbReference>
<dbReference type="InterPro" id="IPR016181">
    <property type="entry name" value="Acyl_CoA_acyltransferase"/>
</dbReference>
<evidence type="ECO:0000256" key="1">
    <source>
        <dbReference type="ARBA" id="ARBA00022679"/>
    </source>
</evidence>
<evidence type="ECO:0000313" key="4">
    <source>
        <dbReference type="EMBL" id="PRY25565.1"/>
    </source>
</evidence>
<accession>A0A2T0RWJ6</accession>
<dbReference type="InterPro" id="IPR000182">
    <property type="entry name" value="GNAT_dom"/>
</dbReference>
<feature type="domain" description="N-acetyltransferase" evidence="3">
    <location>
        <begin position="1"/>
        <end position="132"/>
    </location>
</feature>
<dbReference type="InterPro" id="IPR050680">
    <property type="entry name" value="YpeA/RimI_acetyltransf"/>
</dbReference>
<protein>
    <submittedName>
        <fullName evidence="4">Ribosomal-protein-alanine N-acetyltransferase</fullName>
    </submittedName>
</protein>
<comment type="caution">
    <text evidence="4">The sequence shown here is derived from an EMBL/GenBank/DDBJ whole genome shotgun (WGS) entry which is preliminary data.</text>
</comment>
<dbReference type="Gene3D" id="3.40.630.30">
    <property type="match status" value="1"/>
</dbReference>
<proteinExistence type="predicted"/>
<dbReference type="PROSITE" id="PS51186">
    <property type="entry name" value="GNAT"/>
    <property type="match status" value="1"/>
</dbReference>
<gene>
    <name evidence="4" type="ORF">CLV78_102745</name>
</gene>
<evidence type="ECO:0000313" key="5">
    <source>
        <dbReference type="Proteomes" id="UP000239480"/>
    </source>
</evidence>
<dbReference type="Proteomes" id="UP000239480">
    <property type="component" value="Unassembled WGS sequence"/>
</dbReference>
<dbReference type="EMBL" id="PVTD01000002">
    <property type="protein sequence ID" value="PRY25565.1"/>
    <property type="molecule type" value="Genomic_DNA"/>
</dbReference>
<dbReference type="GO" id="GO:0016747">
    <property type="term" value="F:acyltransferase activity, transferring groups other than amino-acyl groups"/>
    <property type="evidence" value="ECO:0007669"/>
    <property type="project" value="InterPro"/>
</dbReference>
<dbReference type="Pfam" id="PF00583">
    <property type="entry name" value="Acetyltransf_1"/>
    <property type="match status" value="1"/>
</dbReference>
<evidence type="ECO:0000256" key="2">
    <source>
        <dbReference type="ARBA" id="ARBA00023315"/>
    </source>
</evidence>
<keyword evidence="2" id="KW-0012">Acyltransferase</keyword>
<keyword evidence="5" id="KW-1185">Reference proteome</keyword>
<organism evidence="4 5">
    <name type="scientific">Aliiruegeria haliotis</name>
    <dbReference type="NCBI Taxonomy" id="1280846"/>
    <lineage>
        <taxon>Bacteria</taxon>
        <taxon>Pseudomonadati</taxon>
        <taxon>Pseudomonadota</taxon>
        <taxon>Alphaproteobacteria</taxon>
        <taxon>Rhodobacterales</taxon>
        <taxon>Roseobacteraceae</taxon>
        <taxon>Aliiruegeria</taxon>
    </lineage>
</organism>
<sequence length="132" mass="13997">MAALHTACFTTPRPWSACELTGIMGTPGVFLSESAFGFALGRVVVDEAELLTLAVSPAHRRHGTGRALLAAFEAEARAEGARTAFLEVSADNAAALALYESSDYRQTGQRPGYYTGPDGTRIDALIYAKSLD</sequence>
<evidence type="ECO:0000259" key="3">
    <source>
        <dbReference type="PROSITE" id="PS51186"/>
    </source>
</evidence>
<keyword evidence="1 4" id="KW-0808">Transferase</keyword>
<name>A0A2T0RWJ6_9RHOB</name>